<name>A0A554NB71_9EURY</name>
<reference evidence="2 3" key="1">
    <citation type="submission" date="2018-06" db="EMBL/GenBank/DDBJ databases">
        <title>Natronomonas sp. F16-60 a new haloarchaeon isolated from a solar saltern of Isla Cristina, Huelva, Spain.</title>
        <authorList>
            <person name="Duran-Viseras A."/>
            <person name="Sanchez-Porro C."/>
            <person name="Ventosa A."/>
        </authorList>
    </citation>
    <scope>NUCLEOTIDE SEQUENCE [LARGE SCALE GENOMIC DNA]</scope>
    <source>
        <strain evidence="2 3">F16-60</strain>
    </source>
</reference>
<comment type="caution">
    <text evidence="2">The sequence shown here is derived from an EMBL/GenBank/DDBJ whole genome shotgun (WGS) entry which is preliminary data.</text>
</comment>
<feature type="transmembrane region" description="Helical" evidence="1">
    <location>
        <begin position="169"/>
        <end position="187"/>
    </location>
</feature>
<accession>A0A554NB71</accession>
<sequence length="292" mass="30751">MSWRHVWRRDLLSTYRSRLVPVVAVLLVAATAGIVLAIYALSPSDRPPGMRSAVFAVGAVSHALVPLAALLASYSALIGERESGSVRFLLGLPNSRGDAFTGKFAARLTAVGAPLAVGLGVCTAAVGALFREGSYVDMVGLTAVTLLFALLFVGTGLALSAVVSTSTRAVVGGVGLFAVFRGGWPALQFGLLELTGADRFPVPPDWYFWVGRVNPLNAYLKLTTAYTDFGGTGHPLLTAANDVRFEPDAGEQVVSAAGTVAVTHEFAAVVLLLWTAVVPLLGFLVWRRRDLL</sequence>
<dbReference type="GO" id="GO:0005886">
    <property type="term" value="C:plasma membrane"/>
    <property type="evidence" value="ECO:0007669"/>
    <property type="project" value="UniProtKB-SubCell"/>
</dbReference>
<keyword evidence="3" id="KW-1185">Reference proteome</keyword>
<keyword evidence="1" id="KW-0812">Transmembrane</keyword>
<dbReference type="Pfam" id="PF12679">
    <property type="entry name" value="ABC2_membrane_2"/>
    <property type="match status" value="1"/>
</dbReference>
<protein>
    <recommendedName>
        <fullName evidence="4">ABC-2 type transport system permease protein</fullName>
    </recommendedName>
</protein>
<gene>
    <name evidence="2" type="ORF">DP107_08225</name>
</gene>
<dbReference type="EMBL" id="QMDX01000004">
    <property type="protein sequence ID" value="TSD14230.1"/>
    <property type="molecule type" value="Genomic_DNA"/>
</dbReference>
<feature type="transmembrane region" description="Helical" evidence="1">
    <location>
        <begin position="104"/>
        <end position="126"/>
    </location>
</feature>
<keyword evidence="1" id="KW-0472">Membrane</keyword>
<evidence type="ECO:0000256" key="1">
    <source>
        <dbReference type="SAM" id="Phobius"/>
    </source>
</evidence>
<dbReference type="OrthoDB" id="86287at2157"/>
<dbReference type="PANTHER" id="PTHR43471">
    <property type="entry name" value="ABC TRANSPORTER PERMEASE"/>
    <property type="match status" value="1"/>
</dbReference>
<dbReference type="AlphaFoldDB" id="A0A554NB71"/>
<feature type="transmembrane region" description="Helical" evidence="1">
    <location>
        <begin position="20"/>
        <end position="41"/>
    </location>
</feature>
<dbReference type="InParanoid" id="A0A554NB71"/>
<dbReference type="Proteomes" id="UP000319894">
    <property type="component" value="Unassembled WGS sequence"/>
</dbReference>
<evidence type="ECO:0008006" key="4">
    <source>
        <dbReference type="Google" id="ProtNLM"/>
    </source>
</evidence>
<proteinExistence type="predicted"/>
<feature type="transmembrane region" description="Helical" evidence="1">
    <location>
        <begin position="53"/>
        <end position="77"/>
    </location>
</feature>
<evidence type="ECO:0000313" key="3">
    <source>
        <dbReference type="Proteomes" id="UP000319894"/>
    </source>
</evidence>
<keyword evidence="1" id="KW-1133">Transmembrane helix</keyword>
<organism evidence="2 3">
    <name type="scientific">Haloglomus irregulare</name>
    <dbReference type="NCBI Taxonomy" id="2234134"/>
    <lineage>
        <taxon>Archaea</taxon>
        <taxon>Methanobacteriati</taxon>
        <taxon>Methanobacteriota</taxon>
        <taxon>Stenosarchaea group</taxon>
        <taxon>Halobacteria</taxon>
        <taxon>Halobacteriales</taxon>
        <taxon>Natronomonadaceae</taxon>
        <taxon>Haloglomus</taxon>
    </lineage>
</organism>
<feature type="transmembrane region" description="Helical" evidence="1">
    <location>
        <begin position="138"/>
        <end position="162"/>
    </location>
</feature>
<evidence type="ECO:0000313" key="2">
    <source>
        <dbReference type="EMBL" id="TSD14230.1"/>
    </source>
</evidence>
<feature type="transmembrane region" description="Helical" evidence="1">
    <location>
        <begin position="266"/>
        <end position="286"/>
    </location>
</feature>
<dbReference type="RefSeq" id="WP_144261677.1">
    <property type="nucleotide sequence ID" value="NZ_QMDX01000004.1"/>
</dbReference>
<dbReference type="GO" id="GO:0140359">
    <property type="term" value="F:ABC-type transporter activity"/>
    <property type="evidence" value="ECO:0007669"/>
    <property type="project" value="InterPro"/>
</dbReference>